<dbReference type="Pfam" id="PF01557">
    <property type="entry name" value="FAA_hydrolase"/>
    <property type="match status" value="1"/>
</dbReference>
<organism evidence="3 4">
    <name type="scientific">Mesobacillus campisalis</name>
    <dbReference type="NCBI Taxonomy" id="1408103"/>
    <lineage>
        <taxon>Bacteria</taxon>
        <taxon>Bacillati</taxon>
        <taxon>Bacillota</taxon>
        <taxon>Bacilli</taxon>
        <taxon>Bacillales</taxon>
        <taxon>Bacillaceae</taxon>
        <taxon>Mesobacillus</taxon>
    </lineage>
</organism>
<dbReference type="PATRIC" id="fig|1408103.3.peg.1063"/>
<protein>
    <submittedName>
        <fullName evidence="3">4-oxalocrotonate decarboxylase</fullName>
    </submittedName>
</protein>
<keyword evidence="4" id="KW-1185">Reference proteome</keyword>
<dbReference type="Proteomes" id="UP000034166">
    <property type="component" value="Unassembled WGS sequence"/>
</dbReference>
<feature type="domain" description="Fumarylacetoacetase-like C-terminal" evidence="2">
    <location>
        <begin position="98"/>
        <end position="255"/>
    </location>
</feature>
<evidence type="ECO:0000313" key="4">
    <source>
        <dbReference type="Proteomes" id="UP000034166"/>
    </source>
</evidence>
<dbReference type="EMBL" id="LAYY01000004">
    <property type="protein sequence ID" value="KKK39093.1"/>
    <property type="molecule type" value="Genomic_DNA"/>
</dbReference>
<evidence type="ECO:0000313" key="3">
    <source>
        <dbReference type="EMBL" id="KKK39093.1"/>
    </source>
</evidence>
<dbReference type="GO" id="GO:0005737">
    <property type="term" value="C:cytoplasm"/>
    <property type="evidence" value="ECO:0007669"/>
    <property type="project" value="TreeGrafter"/>
</dbReference>
<dbReference type="InterPro" id="IPR050772">
    <property type="entry name" value="Hydratase-Decarb/MhpD_sf"/>
</dbReference>
<keyword evidence="1" id="KW-0456">Lyase</keyword>
<dbReference type="PANTHER" id="PTHR30143:SF0">
    <property type="entry name" value="2-KETO-4-PENTENOATE HYDRATASE"/>
    <property type="match status" value="1"/>
</dbReference>
<dbReference type="SUPFAM" id="SSF56529">
    <property type="entry name" value="FAH"/>
    <property type="match status" value="1"/>
</dbReference>
<dbReference type="Gene3D" id="3.90.850.10">
    <property type="entry name" value="Fumarylacetoacetase-like, C-terminal domain"/>
    <property type="match status" value="1"/>
</dbReference>
<dbReference type="InterPro" id="IPR036663">
    <property type="entry name" value="Fumarylacetoacetase_C_sf"/>
</dbReference>
<dbReference type="GO" id="GO:0008684">
    <property type="term" value="F:2-oxopent-4-enoate hydratase activity"/>
    <property type="evidence" value="ECO:0007669"/>
    <property type="project" value="TreeGrafter"/>
</dbReference>
<sequence length="256" mass="28865">MDLNVIANEIYRHQKSAKEMDKISIRYPSITIEDAYKIQEINMEKELQNSDQFVGWKMGLTSLAKQQSVGVNQPIYGRLLKSMEMSNKKLSMEGLIHPRVEPELAFLMNKRLEGNNITEQEVWEATEGIMPALEIIDSRYKDFSFNLMDVVADNASSARFLISEIMYKPGQLQWEKAKVRMKLNNQVVQEGKGSAVLGNPVRSVVELVKMLHASGLCIEPGMIVLTGAITEAIHVFRGDSIETEFVGLGKMDLTII</sequence>
<comment type="caution">
    <text evidence="3">The sequence shown here is derived from an EMBL/GenBank/DDBJ whole genome shotgun (WGS) entry which is preliminary data.</text>
</comment>
<gene>
    <name evidence="3" type="ORF">WQ57_04725</name>
</gene>
<proteinExistence type="predicted"/>
<reference evidence="3 4" key="1">
    <citation type="submission" date="2015-04" db="EMBL/GenBank/DDBJ databases">
        <title>Taxonomic description and genome sequence of Bacillus campisalis sp. nov., a novel member of the genus Bacillus isolated from solar saltern.</title>
        <authorList>
            <person name="Mathan Kumar R."/>
            <person name="Kaur G."/>
            <person name="Kumar A."/>
            <person name="Singh N.K."/>
            <person name="Kaur N."/>
            <person name="Kumar N."/>
            <person name="Mayilraj S."/>
        </authorList>
    </citation>
    <scope>NUCLEOTIDE SEQUENCE [LARGE SCALE GENOMIC DNA]</scope>
    <source>
        <strain evidence="3 4">SA2-6</strain>
    </source>
</reference>
<dbReference type="AlphaFoldDB" id="A0A0M2SY40"/>
<dbReference type="InterPro" id="IPR011234">
    <property type="entry name" value="Fumarylacetoacetase-like_C"/>
</dbReference>
<name>A0A0M2SY40_9BACI</name>
<dbReference type="RefSeq" id="WP_046522584.1">
    <property type="nucleotide sequence ID" value="NZ_LAYY01000004.1"/>
</dbReference>
<accession>A0A0M2SY40</accession>
<evidence type="ECO:0000259" key="2">
    <source>
        <dbReference type="Pfam" id="PF01557"/>
    </source>
</evidence>
<evidence type="ECO:0000256" key="1">
    <source>
        <dbReference type="ARBA" id="ARBA00023239"/>
    </source>
</evidence>
<dbReference type="PANTHER" id="PTHR30143">
    <property type="entry name" value="ACID HYDRATASE"/>
    <property type="match status" value="1"/>
</dbReference>